<evidence type="ECO:0000313" key="2">
    <source>
        <dbReference type="Proteomes" id="UP001596107"/>
    </source>
</evidence>
<accession>A0ABW0TBX3</accession>
<comment type="caution">
    <text evidence="1">The sequence shown here is derived from an EMBL/GenBank/DDBJ whole genome shotgun (WGS) entry which is preliminary data.</text>
</comment>
<dbReference type="Proteomes" id="UP001596107">
    <property type="component" value="Unassembled WGS sequence"/>
</dbReference>
<reference evidence="2" key="1">
    <citation type="journal article" date="2019" name="Int. J. Syst. Evol. Microbiol.">
        <title>The Global Catalogue of Microorganisms (GCM) 10K type strain sequencing project: providing services to taxonomists for standard genome sequencing and annotation.</title>
        <authorList>
            <consortium name="The Broad Institute Genomics Platform"/>
            <consortium name="The Broad Institute Genome Sequencing Center for Infectious Disease"/>
            <person name="Wu L."/>
            <person name="Ma J."/>
        </authorList>
    </citation>
    <scope>NUCLEOTIDE SEQUENCE [LARGE SCALE GENOMIC DNA]</scope>
    <source>
        <strain evidence="2">JCM 3366</strain>
    </source>
</reference>
<gene>
    <name evidence="1" type="ORF">ACFPOD_16200</name>
</gene>
<dbReference type="EMBL" id="JBHSNB010000004">
    <property type="protein sequence ID" value="MFC5586657.1"/>
    <property type="molecule type" value="Genomic_DNA"/>
</dbReference>
<organism evidence="1 2">
    <name type="scientific">Nitratireductor kimnyeongensis</name>
    <dbReference type="NCBI Taxonomy" id="430679"/>
    <lineage>
        <taxon>Bacteria</taxon>
        <taxon>Pseudomonadati</taxon>
        <taxon>Pseudomonadota</taxon>
        <taxon>Alphaproteobacteria</taxon>
        <taxon>Hyphomicrobiales</taxon>
        <taxon>Phyllobacteriaceae</taxon>
        <taxon>Nitratireductor</taxon>
    </lineage>
</organism>
<protein>
    <submittedName>
        <fullName evidence="1">Uncharacterized protein</fullName>
    </submittedName>
</protein>
<sequence>MESKYLIFDLKADAKKLSAARFIDWRRQMRAATRGCQDRVAAKAHNRPPIGENRVRSERKLDTIPKQFGSMVRPM</sequence>
<dbReference type="RefSeq" id="WP_223022253.1">
    <property type="nucleotide sequence ID" value="NZ_CP078143.1"/>
</dbReference>
<evidence type="ECO:0000313" key="1">
    <source>
        <dbReference type="EMBL" id="MFC5586657.1"/>
    </source>
</evidence>
<name>A0ABW0TBX3_9HYPH</name>
<keyword evidence="2" id="KW-1185">Reference proteome</keyword>
<proteinExistence type="predicted"/>